<protein>
    <submittedName>
        <fullName evidence="6">Iron-containing alcohol dehydrogenase</fullName>
    </submittedName>
</protein>
<dbReference type="PANTHER" id="PTHR11496">
    <property type="entry name" value="ALCOHOL DEHYDROGENASE"/>
    <property type="match status" value="1"/>
</dbReference>
<dbReference type="FunFam" id="3.40.50.1970:FF:000003">
    <property type="entry name" value="Alcohol dehydrogenase, iron-containing"/>
    <property type="match status" value="1"/>
</dbReference>
<proteinExistence type="inferred from homology"/>
<dbReference type="Pfam" id="PF25137">
    <property type="entry name" value="ADH_Fe_C"/>
    <property type="match status" value="1"/>
</dbReference>
<dbReference type="InterPro" id="IPR018211">
    <property type="entry name" value="ADH_Fe_CS"/>
</dbReference>
<dbReference type="PANTHER" id="PTHR11496:SF102">
    <property type="entry name" value="ALCOHOL DEHYDROGENASE 4"/>
    <property type="match status" value="1"/>
</dbReference>
<gene>
    <name evidence="6" type="ORF">HLA99_13950</name>
</gene>
<keyword evidence="2" id="KW-0560">Oxidoreductase</keyword>
<name>A0A7Y2M1T9_9MICO</name>
<evidence type="ECO:0000259" key="5">
    <source>
        <dbReference type="Pfam" id="PF25137"/>
    </source>
</evidence>
<feature type="domain" description="Fe-containing alcohol dehydrogenase-like C-terminal" evidence="5">
    <location>
        <begin position="189"/>
        <end position="398"/>
    </location>
</feature>
<reference evidence="6 7" key="1">
    <citation type="submission" date="2020-05" db="EMBL/GenBank/DDBJ databases">
        <title>MicrobeNet Type strains.</title>
        <authorList>
            <person name="Nicholson A.C."/>
        </authorList>
    </citation>
    <scope>NUCLEOTIDE SEQUENCE [LARGE SCALE GENOMIC DNA]</scope>
    <source>
        <strain evidence="6 7">JCM 14282</strain>
    </source>
</reference>
<dbReference type="InterPro" id="IPR001670">
    <property type="entry name" value="ADH_Fe/GldA"/>
</dbReference>
<dbReference type="InterPro" id="IPR039697">
    <property type="entry name" value="Alcohol_dehydrogenase_Fe"/>
</dbReference>
<evidence type="ECO:0000256" key="1">
    <source>
        <dbReference type="ARBA" id="ARBA00007358"/>
    </source>
</evidence>
<dbReference type="Proteomes" id="UP000543598">
    <property type="component" value="Unassembled WGS sequence"/>
</dbReference>
<dbReference type="AlphaFoldDB" id="A0A7Y2M1T9"/>
<dbReference type="EMBL" id="JABEMB010000027">
    <property type="protein sequence ID" value="NNH04950.1"/>
    <property type="molecule type" value="Genomic_DNA"/>
</dbReference>
<dbReference type="SUPFAM" id="SSF56796">
    <property type="entry name" value="Dehydroquinate synthase-like"/>
    <property type="match status" value="1"/>
</dbReference>
<keyword evidence="3" id="KW-0520">NAD</keyword>
<dbReference type="InterPro" id="IPR056798">
    <property type="entry name" value="ADH_Fe_C"/>
</dbReference>
<sequence length="414" mass="42494">MVEMYAVLRSPLEIVFGAGRRAAIAPMTAELGRRALIVVDPFLATSPELAQLVDALAAAGVESAVYSDVVPELPTRGIAACADAARAFGADVLIAVGGGSSIDMAKTCAVLTAHGGRVSDYYGERRVPGPVAPIIAVPTTAGTGSEVTPVAVVTDETRQVKVGISSPYLIPRIAICDPELTLTCPPGVTAASGADALCHAIEALTARKHTAADGADADRVFMGAGPFTDSLALEAIRSLAAGLPRAWRDPGDLDARSRTMYGATLAGLAFGTAGTAAAHALQYPIGAATHTSHGIGVGLLLPHVMAHNLPARMPEFARIATALGADAADQDELAARAPHLVQELLRGIGIPGSLAEIGFPRERLAWAAAEGLRARRLVENNPVPLSEDAALAILESAYAGSLRHLTPTTTGDAR</sequence>
<evidence type="ECO:0000259" key="4">
    <source>
        <dbReference type="Pfam" id="PF00465"/>
    </source>
</evidence>
<comment type="similarity">
    <text evidence="1">Belongs to the iron-containing alcohol dehydrogenase family.</text>
</comment>
<evidence type="ECO:0000313" key="7">
    <source>
        <dbReference type="Proteomes" id="UP000543598"/>
    </source>
</evidence>
<evidence type="ECO:0000256" key="2">
    <source>
        <dbReference type="ARBA" id="ARBA00023002"/>
    </source>
</evidence>
<dbReference type="Pfam" id="PF00465">
    <property type="entry name" value="Fe-ADH"/>
    <property type="match status" value="1"/>
</dbReference>
<organism evidence="6 7">
    <name type="scientific">Microbacterium ulmi</name>
    <dbReference type="NCBI Taxonomy" id="179095"/>
    <lineage>
        <taxon>Bacteria</taxon>
        <taxon>Bacillati</taxon>
        <taxon>Actinomycetota</taxon>
        <taxon>Actinomycetes</taxon>
        <taxon>Micrococcales</taxon>
        <taxon>Microbacteriaceae</taxon>
        <taxon>Microbacterium</taxon>
    </lineage>
</organism>
<comment type="caution">
    <text evidence="6">The sequence shown here is derived from an EMBL/GenBank/DDBJ whole genome shotgun (WGS) entry which is preliminary data.</text>
</comment>
<dbReference type="PROSITE" id="PS00913">
    <property type="entry name" value="ADH_IRON_1"/>
    <property type="match status" value="1"/>
</dbReference>
<dbReference type="GO" id="GO:0046872">
    <property type="term" value="F:metal ion binding"/>
    <property type="evidence" value="ECO:0007669"/>
    <property type="project" value="InterPro"/>
</dbReference>
<dbReference type="GO" id="GO:0004022">
    <property type="term" value="F:alcohol dehydrogenase (NAD+) activity"/>
    <property type="evidence" value="ECO:0007669"/>
    <property type="project" value="UniProtKB-ARBA"/>
</dbReference>
<evidence type="ECO:0000313" key="6">
    <source>
        <dbReference type="EMBL" id="NNH04950.1"/>
    </source>
</evidence>
<accession>A0A7Y2M1T9</accession>
<feature type="domain" description="Alcohol dehydrogenase iron-type/glycerol dehydrogenase GldA" evidence="4">
    <location>
        <begin position="11"/>
        <end position="178"/>
    </location>
</feature>
<dbReference type="Gene3D" id="3.40.50.1970">
    <property type="match status" value="1"/>
</dbReference>
<dbReference type="Gene3D" id="1.20.1090.10">
    <property type="entry name" value="Dehydroquinate synthase-like - alpha domain"/>
    <property type="match status" value="1"/>
</dbReference>
<keyword evidence="7" id="KW-1185">Reference proteome</keyword>
<evidence type="ECO:0000256" key="3">
    <source>
        <dbReference type="ARBA" id="ARBA00023027"/>
    </source>
</evidence>